<accession>A0A1H7AKU9</accession>
<dbReference type="RefSeq" id="WP_177179709.1">
    <property type="nucleotide sequence ID" value="NZ_FNZH01000007.1"/>
</dbReference>
<proteinExistence type="predicted"/>
<name>A0A1H7AKU9_9BACT</name>
<organism evidence="1 2">
    <name type="scientific">Cyclobacterium xiamenense</name>
    <dbReference type="NCBI Taxonomy" id="1297121"/>
    <lineage>
        <taxon>Bacteria</taxon>
        <taxon>Pseudomonadati</taxon>
        <taxon>Bacteroidota</taxon>
        <taxon>Cytophagia</taxon>
        <taxon>Cytophagales</taxon>
        <taxon>Cyclobacteriaceae</taxon>
        <taxon>Cyclobacterium</taxon>
    </lineage>
</organism>
<dbReference type="STRING" id="1416801.SAMN05192553_107151"/>
<gene>
    <name evidence="1" type="ORF">SAMN05192553_107151</name>
</gene>
<dbReference type="EMBL" id="FNZH01000007">
    <property type="protein sequence ID" value="SEJ66261.1"/>
    <property type="molecule type" value="Genomic_DNA"/>
</dbReference>
<dbReference type="Proteomes" id="UP000199403">
    <property type="component" value="Unassembled WGS sequence"/>
</dbReference>
<evidence type="ECO:0000313" key="1">
    <source>
        <dbReference type="EMBL" id="SEJ66261.1"/>
    </source>
</evidence>
<keyword evidence="2" id="KW-1185">Reference proteome</keyword>
<evidence type="ECO:0000313" key="2">
    <source>
        <dbReference type="Proteomes" id="UP000199403"/>
    </source>
</evidence>
<protein>
    <submittedName>
        <fullName evidence="1">Uncharacterized protein</fullName>
    </submittedName>
</protein>
<reference evidence="2" key="1">
    <citation type="submission" date="2016-10" db="EMBL/GenBank/DDBJ databases">
        <authorList>
            <person name="Varghese N."/>
            <person name="Submissions S."/>
        </authorList>
    </citation>
    <scope>NUCLEOTIDE SEQUENCE [LARGE SCALE GENOMIC DNA]</scope>
    <source>
        <strain evidence="2">IBRC-M 10761</strain>
    </source>
</reference>
<dbReference type="AlphaFoldDB" id="A0A1H7AKU9"/>
<sequence length="50" mass="5954">MNPKNPQNPFAKDPEAELARRLKYAQPLTREEFAKRLEEIRKKAKRSEND</sequence>